<sequence>MIAEFVSFAAPEGDTREDIMKDALGTVAHWQANPELVRKHYLLSEDKRQLMGLYIWPSIEAAKRGHNPEWIAQAEERTGGKVSIAYYDLFMLLDNAAGMLVQYPA</sequence>
<accession>A0ABW1U210</accession>
<organism evidence="1 2">
    <name type="scientific">Polaromonas aquatica</name>
    <dbReference type="NCBI Taxonomy" id="332657"/>
    <lineage>
        <taxon>Bacteria</taxon>
        <taxon>Pseudomonadati</taxon>
        <taxon>Pseudomonadota</taxon>
        <taxon>Betaproteobacteria</taxon>
        <taxon>Burkholderiales</taxon>
        <taxon>Comamonadaceae</taxon>
        <taxon>Polaromonas</taxon>
    </lineage>
</organism>
<reference evidence="2" key="1">
    <citation type="journal article" date="2019" name="Int. J. Syst. Evol. Microbiol.">
        <title>The Global Catalogue of Microorganisms (GCM) 10K type strain sequencing project: providing services to taxonomists for standard genome sequencing and annotation.</title>
        <authorList>
            <consortium name="The Broad Institute Genomics Platform"/>
            <consortium name="The Broad Institute Genome Sequencing Center for Infectious Disease"/>
            <person name="Wu L."/>
            <person name="Ma J."/>
        </authorList>
    </citation>
    <scope>NUCLEOTIDE SEQUENCE [LARGE SCALE GENOMIC DNA]</scope>
    <source>
        <strain evidence="2">CCUG 39402</strain>
    </source>
</reference>
<evidence type="ECO:0000313" key="2">
    <source>
        <dbReference type="Proteomes" id="UP001596270"/>
    </source>
</evidence>
<dbReference type="Proteomes" id="UP001596270">
    <property type="component" value="Unassembled WGS sequence"/>
</dbReference>
<dbReference type="RefSeq" id="WP_371436510.1">
    <property type="nucleotide sequence ID" value="NZ_JBHSRS010000083.1"/>
</dbReference>
<dbReference type="SUPFAM" id="SSF54909">
    <property type="entry name" value="Dimeric alpha+beta barrel"/>
    <property type="match status" value="1"/>
</dbReference>
<evidence type="ECO:0000313" key="1">
    <source>
        <dbReference type="EMBL" id="MFC6283632.1"/>
    </source>
</evidence>
<dbReference type="Gene3D" id="3.30.70.100">
    <property type="match status" value="1"/>
</dbReference>
<dbReference type="EMBL" id="JBHSRS010000083">
    <property type="protein sequence ID" value="MFC6283632.1"/>
    <property type="molecule type" value="Genomic_DNA"/>
</dbReference>
<gene>
    <name evidence="1" type="ORF">ACFQND_20590</name>
</gene>
<protein>
    <recommendedName>
        <fullName evidence="3">Monooxygenase</fullName>
    </recommendedName>
</protein>
<name>A0ABW1U210_9BURK</name>
<comment type="caution">
    <text evidence="1">The sequence shown here is derived from an EMBL/GenBank/DDBJ whole genome shotgun (WGS) entry which is preliminary data.</text>
</comment>
<keyword evidence="2" id="KW-1185">Reference proteome</keyword>
<evidence type="ECO:0008006" key="3">
    <source>
        <dbReference type="Google" id="ProtNLM"/>
    </source>
</evidence>
<dbReference type="InterPro" id="IPR011008">
    <property type="entry name" value="Dimeric_a/b-barrel"/>
</dbReference>
<proteinExistence type="predicted"/>